<dbReference type="EMBL" id="SPOF01000003">
    <property type="protein sequence ID" value="TIB16660.1"/>
    <property type="molecule type" value="Genomic_DNA"/>
</dbReference>
<gene>
    <name evidence="1" type="ORF">E3P90_00332</name>
</gene>
<protein>
    <submittedName>
        <fullName evidence="1">Uncharacterized protein</fullName>
    </submittedName>
</protein>
<sequence>MQTRKPIGLTVAGWLGLKEKIYADATKASGRQRYSTGCVWRGSSKSACGASAIVIQRVIDLQFAVPQVPANLSTDFAGVQPPNSSRAGCKWTNRN</sequence>
<organism evidence="1 2">
    <name type="scientific">Wallemia ichthyophaga</name>
    <dbReference type="NCBI Taxonomy" id="245174"/>
    <lineage>
        <taxon>Eukaryota</taxon>
        <taxon>Fungi</taxon>
        <taxon>Dikarya</taxon>
        <taxon>Basidiomycota</taxon>
        <taxon>Wallemiomycotina</taxon>
        <taxon>Wallemiomycetes</taxon>
        <taxon>Wallemiales</taxon>
        <taxon>Wallemiaceae</taxon>
        <taxon>Wallemia</taxon>
    </lineage>
</organism>
<dbReference type="AlphaFoldDB" id="A0A4T0HKQ1"/>
<dbReference type="Proteomes" id="UP000306954">
    <property type="component" value="Unassembled WGS sequence"/>
</dbReference>
<comment type="caution">
    <text evidence="1">The sequence shown here is derived from an EMBL/GenBank/DDBJ whole genome shotgun (WGS) entry which is preliminary data.</text>
</comment>
<name>A0A4T0HKQ1_WALIC</name>
<accession>A0A4T0HKQ1</accession>
<evidence type="ECO:0000313" key="1">
    <source>
        <dbReference type="EMBL" id="TIB16660.1"/>
    </source>
</evidence>
<proteinExistence type="predicted"/>
<evidence type="ECO:0000313" key="2">
    <source>
        <dbReference type="Proteomes" id="UP000306954"/>
    </source>
</evidence>
<reference evidence="1 2" key="1">
    <citation type="submission" date="2019-03" db="EMBL/GenBank/DDBJ databases">
        <title>Sequencing 23 genomes of Wallemia ichthyophaga.</title>
        <authorList>
            <person name="Gostincar C."/>
        </authorList>
    </citation>
    <scope>NUCLEOTIDE SEQUENCE [LARGE SCALE GENOMIC DNA]</scope>
    <source>
        <strain evidence="1 2">EXF-8621</strain>
    </source>
</reference>